<gene>
    <name evidence="2" type="ORF">DAT39_019117</name>
</gene>
<name>A0A8J4WU60_CLAMG</name>
<feature type="non-terminal residue" evidence="2">
    <location>
        <position position="73"/>
    </location>
</feature>
<reference evidence="2" key="1">
    <citation type="submission" date="2020-07" db="EMBL/GenBank/DDBJ databases">
        <title>Clarias magur genome sequencing, assembly and annotation.</title>
        <authorList>
            <person name="Kushwaha B."/>
            <person name="Kumar R."/>
            <person name="Das P."/>
            <person name="Joshi C.G."/>
            <person name="Kumar D."/>
            <person name="Nagpure N.S."/>
            <person name="Pandey M."/>
            <person name="Agarwal S."/>
            <person name="Srivastava S."/>
            <person name="Singh M."/>
            <person name="Sahoo L."/>
            <person name="Jayasankar P."/>
            <person name="Meher P.K."/>
            <person name="Koringa P.G."/>
            <person name="Iquebal M.A."/>
            <person name="Das S.P."/>
            <person name="Bit A."/>
            <person name="Patnaik S."/>
            <person name="Patel N."/>
            <person name="Shah T.M."/>
            <person name="Hinsu A."/>
            <person name="Jena J.K."/>
        </authorList>
    </citation>
    <scope>NUCLEOTIDE SEQUENCE</scope>
    <source>
        <strain evidence="2">CIFAMagur01</strain>
        <tissue evidence="2">Testis</tissue>
    </source>
</reference>
<organism evidence="2 3">
    <name type="scientific">Clarias magur</name>
    <name type="common">Asian catfish</name>
    <name type="synonym">Macropteronotus magur</name>
    <dbReference type="NCBI Taxonomy" id="1594786"/>
    <lineage>
        <taxon>Eukaryota</taxon>
        <taxon>Metazoa</taxon>
        <taxon>Chordata</taxon>
        <taxon>Craniata</taxon>
        <taxon>Vertebrata</taxon>
        <taxon>Euteleostomi</taxon>
        <taxon>Actinopterygii</taxon>
        <taxon>Neopterygii</taxon>
        <taxon>Teleostei</taxon>
        <taxon>Ostariophysi</taxon>
        <taxon>Siluriformes</taxon>
        <taxon>Clariidae</taxon>
        <taxon>Clarias</taxon>
    </lineage>
</organism>
<accession>A0A8J4WU60</accession>
<protein>
    <submittedName>
        <fullName evidence="2">U16-barytoxin-Tl1b</fullName>
    </submittedName>
</protein>
<dbReference type="AlphaFoldDB" id="A0A8J4WU60"/>
<comment type="caution">
    <text evidence="2">The sequence shown here is derived from an EMBL/GenBank/DDBJ whole genome shotgun (WGS) entry which is preliminary data.</text>
</comment>
<dbReference type="EMBL" id="QNUK01000608">
    <property type="protein sequence ID" value="KAF5891181.1"/>
    <property type="molecule type" value="Genomic_DNA"/>
</dbReference>
<proteinExistence type="predicted"/>
<evidence type="ECO:0000256" key="1">
    <source>
        <dbReference type="SAM" id="MobiDB-lite"/>
    </source>
</evidence>
<dbReference type="Proteomes" id="UP000727407">
    <property type="component" value="Unassembled WGS sequence"/>
</dbReference>
<evidence type="ECO:0000313" key="2">
    <source>
        <dbReference type="EMBL" id="KAF5891181.1"/>
    </source>
</evidence>
<sequence length="73" mass="8035">DLGQFKMVTAGQQGRTHPSASSSSSPCSCCSSFDGEEVFGWNWSHLSHHSYQPLQPLMRAEGGHVIPHYSFLI</sequence>
<keyword evidence="3" id="KW-1185">Reference proteome</keyword>
<feature type="region of interest" description="Disordered" evidence="1">
    <location>
        <begin position="1"/>
        <end position="27"/>
    </location>
</feature>
<evidence type="ECO:0000313" key="3">
    <source>
        <dbReference type="Proteomes" id="UP000727407"/>
    </source>
</evidence>
<feature type="non-terminal residue" evidence="2">
    <location>
        <position position="1"/>
    </location>
</feature>